<accession>A0A8J5G268</accession>
<dbReference type="Proteomes" id="UP000734854">
    <property type="component" value="Unassembled WGS sequence"/>
</dbReference>
<evidence type="ECO:0000313" key="1">
    <source>
        <dbReference type="EMBL" id="KAG6494938.1"/>
    </source>
</evidence>
<name>A0A8J5G268_ZINOF</name>
<sequence length="136" mass="14894">MKENNSPNHIDPDAFVDIDVRLEASKELSGGLIRKLKVLKNSSLTDLRKLIEIDLEGDNKEFTFLLLGDASGAPVSKEKEATTQVSKLPTCNNQMNGHLACLQPLKKPIQNPDRVPFGSSENILTAGFSSQLSDVF</sequence>
<evidence type="ECO:0000313" key="2">
    <source>
        <dbReference type="Proteomes" id="UP000734854"/>
    </source>
</evidence>
<dbReference type="AlphaFoldDB" id="A0A8J5G268"/>
<keyword evidence="2" id="KW-1185">Reference proteome</keyword>
<gene>
    <name evidence="1" type="ORF">ZIOFF_042724</name>
</gene>
<organism evidence="1 2">
    <name type="scientific">Zingiber officinale</name>
    <name type="common">Ginger</name>
    <name type="synonym">Amomum zingiber</name>
    <dbReference type="NCBI Taxonomy" id="94328"/>
    <lineage>
        <taxon>Eukaryota</taxon>
        <taxon>Viridiplantae</taxon>
        <taxon>Streptophyta</taxon>
        <taxon>Embryophyta</taxon>
        <taxon>Tracheophyta</taxon>
        <taxon>Spermatophyta</taxon>
        <taxon>Magnoliopsida</taxon>
        <taxon>Liliopsida</taxon>
        <taxon>Zingiberales</taxon>
        <taxon>Zingiberaceae</taxon>
        <taxon>Zingiber</taxon>
    </lineage>
</organism>
<comment type="caution">
    <text evidence="1">The sequence shown here is derived from an EMBL/GenBank/DDBJ whole genome shotgun (WGS) entry which is preliminary data.</text>
</comment>
<protein>
    <submittedName>
        <fullName evidence="1">Uncharacterized protein</fullName>
    </submittedName>
</protein>
<reference evidence="1 2" key="1">
    <citation type="submission" date="2020-08" db="EMBL/GenBank/DDBJ databases">
        <title>Plant Genome Project.</title>
        <authorList>
            <person name="Zhang R.-G."/>
        </authorList>
    </citation>
    <scope>NUCLEOTIDE SEQUENCE [LARGE SCALE GENOMIC DNA]</scope>
    <source>
        <tissue evidence="1">Rhizome</tissue>
    </source>
</reference>
<proteinExistence type="predicted"/>
<dbReference type="EMBL" id="JACMSC010000012">
    <property type="protein sequence ID" value="KAG6494938.1"/>
    <property type="molecule type" value="Genomic_DNA"/>
</dbReference>